<gene>
    <name evidence="7" type="ORF">B1R32_12314</name>
</gene>
<dbReference type="AlphaFoldDB" id="A0A2S8SPM3"/>
<feature type="transmembrane region" description="Helical" evidence="6">
    <location>
        <begin position="126"/>
        <end position="145"/>
    </location>
</feature>
<protein>
    <submittedName>
        <fullName evidence="7">Lipopolysaccharide export LptBFGC system, permease protein LptF</fullName>
    </submittedName>
</protein>
<keyword evidence="5 6" id="KW-0472">Membrane</keyword>
<dbReference type="EMBL" id="NIGF01000023">
    <property type="protein sequence ID" value="PQV62729.1"/>
    <property type="molecule type" value="Genomic_DNA"/>
</dbReference>
<feature type="transmembrane region" description="Helical" evidence="6">
    <location>
        <begin position="310"/>
        <end position="332"/>
    </location>
</feature>
<dbReference type="InParanoid" id="A0A2S8SPM3"/>
<keyword evidence="3 6" id="KW-0812">Transmembrane</keyword>
<evidence type="ECO:0000256" key="1">
    <source>
        <dbReference type="ARBA" id="ARBA00004651"/>
    </source>
</evidence>
<dbReference type="Pfam" id="PF03739">
    <property type="entry name" value="LptF_LptG"/>
    <property type="match status" value="1"/>
</dbReference>
<reference evidence="7 8" key="1">
    <citation type="journal article" date="2018" name="Syst. Appl. Microbiol.">
        <title>Abditibacterium utsteinense sp. nov., the first cultivated member of candidate phylum FBP, isolated from ice-free Antarctic soil samples.</title>
        <authorList>
            <person name="Tahon G."/>
            <person name="Tytgat B."/>
            <person name="Lebbe L."/>
            <person name="Carlier A."/>
            <person name="Willems A."/>
        </authorList>
    </citation>
    <scope>NUCLEOTIDE SEQUENCE [LARGE SCALE GENOMIC DNA]</scope>
    <source>
        <strain evidence="7 8">LMG 29911</strain>
    </source>
</reference>
<comment type="subcellular location">
    <subcellularLocation>
        <location evidence="1">Cell membrane</location>
        <topology evidence="1">Multi-pass membrane protein</topology>
    </subcellularLocation>
</comment>
<evidence type="ECO:0000256" key="6">
    <source>
        <dbReference type="SAM" id="Phobius"/>
    </source>
</evidence>
<keyword evidence="4 6" id="KW-1133">Transmembrane helix</keyword>
<feature type="transmembrane region" description="Helical" evidence="6">
    <location>
        <begin position="83"/>
        <end position="105"/>
    </location>
</feature>
<keyword evidence="2" id="KW-1003">Cell membrane</keyword>
<dbReference type="PANTHER" id="PTHR33529:SF6">
    <property type="entry name" value="YJGP_YJGQ FAMILY PERMEASE"/>
    <property type="match status" value="1"/>
</dbReference>
<dbReference type="GO" id="GO:0043190">
    <property type="term" value="C:ATP-binding cassette (ABC) transporter complex"/>
    <property type="evidence" value="ECO:0007669"/>
    <property type="project" value="TreeGrafter"/>
</dbReference>
<proteinExistence type="predicted"/>
<dbReference type="PANTHER" id="PTHR33529">
    <property type="entry name" value="SLR0882 PROTEIN-RELATED"/>
    <property type="match status" value="1"/>
</dbReference>
<feature type="transmembrane region" description="Helical" evidence="6">
    <location>
        <begin position="368"/>
        <end position="391"/>
    </location>
</feature>
<organism evidence="7 8">
    <name type="scientific">Abditibacterium utsteinense</name>
    <dbReference type="NCBI Taxonomy" id="1960156"/>
    <lineage>
        <taxon>Bacteria</taxon>
        <taxon>Pseudomonadati</taxon>
        <taxon>Abditibacteriota</taxon>
        <taxon>Abditibacteriia</taxon>
        <taxon>Abditibacteriales</taxon>
        <taxon>Abditibacteriaceae</taxon>
        <taxon>Abditibacterium</taxon>
    </lineage>
</organism>
<evidence type="ECO:0000256" key="2">
    <source>
        <dbReference type="ARBA" id="ARBA00022475"/>
    </source>
</evidence>
<keyword evidence="8" id="KW-1185">Reference proteome</keyword>
<feature type="transmembrane region" description="Helical" evidence="6">
    <location>
        <begin position="40"/>
        <end position="63"/>
    </location>
</feature>
<dbReference type="Proteomes" id="UP000237684">
    <property type="component" value="Unassembled WGS sequence"/>
</dbReference>
<dbReference type="RefSeq" id="WP_123580840.1">
    <property type="nucleotide sequence ID" value="NZ_NIGF01000023.1"/>
</dbReference>
<comment type="caution">
    <text evidence="7">The sequence shown here is derived from an EMBL/GenBank/DDBJ whole genome shotgun (WGS) entry which is preliminary data.</text>
</comment>
<dbReference type="GO" id="GO:0015920">
    <property type="term" value="P:lipopolysaccharide transport"/>
    <property type="evidence" value="ECO:0007669"/>
    <property type="project" value="TreeGrafter"/>
</dbReference>
<evidence type="ECO:0000313" key="7">
    <source>
        <dbReference type="EMBL" id="PQV62729.1"/>
    </source>
</evidence>
<sequence>MAVASLPPSPPIISTAPVASQRGSFFRLNKLDVAYAREMLLPMSLGVIVLILVLAGNFVYWAINSVVNQGMSLAPILKLFFYAAPGFAVLGIPVGVILGVCLVLNRAVRDNEILALRAGGASIPRIIAPFLFMALLASVLNWVMVEKVAPKTNALANKATARLMGESAAPFIDSDRYFHAGPYYFYVGTVENGVMHNVMIYQRDASRYSAYVPSTFPIVYIAASAYQNPKNKGQWILKNVVTHNYESNGSQLTQGRSPEVRINVEQQVATLFGEQKDISALTGNEITDRISALEKTGSDSGQLNKAKVAYWHHFALPGACFVMALCAAPLALRFARHGSFAGLVAAFLLAFLWQGFDGWFNALGVAGYVSPFIAASATNILFLLIGAALLVRER</sequence>
<dbReference type="InterPro" id="IPR005495">
    <property type="entry name" value="LptG/LptF_permease"/>
</dbReference>
<evidence type="ECO:0000256" key="5">
    <source>
        <dbReference type="ARBA" id="ARBA00023136"/>
    </source>
</evidence>
<dbReference type="OrthoDB" id="9780716at2"/>
<accession>A0A2S8SPM3</accession>
<evidence type="ECO:0000313" key="8">
    <source>
        <dbReference type="Proteomes" id="UP000237684"/>
    </source>
</evidence>
<feature type="transmembrane region" description="Helical" evidence="6">
    <location>
        <begin position="339"/>
        <end position="356"/>
    </location>
</feature>
<name>A0A2S8SPM3_9BACT</name>
<evidence type="ECO:0000256" key="3">
    <source>
        <dbReference type="ARBA" id="ARBA00022692"/>
    </source>
</evidence>
<evidence type="ECO:0000256" key="4">
    <source>
        <dbReference type="ARBA" id="ARBA00022989"/>
    </source>
</evidence>